<accession>A0A0F3GPU3</accession>
<reference evidence="2 3" key="1">
    <citation type="submission" date="2015-02" db="EMBL/GenBank/DDBJ databases">
        <title>Single-cell genomics of uncultivated deep-branching MTB reveals a conserved set of magnetosome genes.</title>
        <authorList>
            <person name="Kolinko S."/>
            <person name="Richter M."/>
            <person name="Glockner F.O."/>
            <person name="Brachmann A."/>
            <person name="Schuler D."/>
        </authorList>
    </citation>
    <scope>NUCLEOTIDE SEQUENCE [LARGE SCALE GENOMIC DNA]</scope>
    <source>
        <strain evidence="2">TM-1</strain>
    </source>
</reference>
<gene>
    <name evidence="2" type="ORF">MBAV_003895</name>
</gene>
<evidence type="ECO:0000313" key="2">
    <source>
        <dbReference type="EMBL" id="KJU83911.1"/>
    </source>
</evidence>
<dbReference type="NCBIfam" id="TIGR01547">
    <property type="entry name" value="phage_term_2"/>
    <property type="match status" value="1"/>
</dbReference>
<comment type="caution">
    <text evidence="2">The sequence shown here is derived from an EMBL/GenBank/DDBJ whole genome shotgun (WGS) entry which is preliminary data.</text>
</comment>
<dbReference type="InterPro" id="IPR006437">
    <property type="entry name" value="Phage_terminase_lsu"/>
</dbReference>
<sequence length="332" mass="38331">MTDKKSPKSKAKNETVLDWDVTNLFYDNKNAITSIVINRGGAGSSKSHSLAQLFLYKFLTEQGKKFLIVRKTLPALKLSTLMLFNSLLSDLGIMGQIEIEKVMLNYKFKKNFLHFGSLDDPEKAKSTEWNYIWLEEATEFTQEDFRILKLRLRAKTTDGSINQIFMSFNPVDENHWIKKMIDNSGGSHDITEIHSTYRDNPFLSNEYRQSLEALVREDINFYNVYTLGQWGRLSNIIYNNWKTVADIPDGGDVIYGLDFGFNNPTALIQVTIKDAVVYVRELIYQPRLTNQDLIQKMHQVLSAYHKRCPIYADVAEPDRIQEIYNAGFNILP</sequence>
<dbReference type="AlphaFoldDB" id="A0A0F3GPU3"/>
<dbReference type="InterPro" id="IPR052380">
    <property type="entry name" value="Viral_DNA_packaging_terminase"/>
</dbReference>
<keyword evidence="3" id="KW-1185">Reference proteome</keyword>
<name>A0A0F3GPU3_9BACT</name>
<dbReference type="PANTHER" id="PTHR39184">
    <property type="match status" value="1"/>
</dbReference>
<dbReference type="Gene3D" id="3.40.50.300">
    <property type="entry name" value="P-loop containing nucleotide triphosphate hydrolases"/>
    <property type="match status" value="1"/>
</dbReference>
<dbReference type="Pfam" id="PF04466">
    <property type="entry name" value="Terminase_3"/>
    <property type="match status" value="1"/>
</dbReference>
<dbReference type="Proteomes" id="UP000033423">
    <property type="component" value="Unassembled WGS sequence"/>
</dbReference>
<protein>
    <submittedName>
        <fullName evidence="2">Phage terminase, large subunit, PBSX family</fullName>
    </submittedName>
</protein>
<dbReference type="PANTHER" id="PTHR39184:SF1">
    <property type="entry name" value="PBSX PHAGE TERMINASE LARGE SUBUNIT"/>
    <property type="match status" value="1"/>
</dbReference>
<dbReference type="EMBL" id="LACI01001684">
    <property type="protein sequence ID" value="KJU83911.1"/>
    <property type="molecule type" value="Genomic_DNA"/>
</dbReference>
<evidence type="ECO:0000313" key="3">
    <source>
        <dbReference type="Proteomes" id="UP000033423"/>
    </source>
</evidence>
<evidence type="ECO:0000259" key="1">
    <source>
        <dbReference type="Pfam" id="PF04466"/>
    </source>
</evidence>
<dbReference type="InterPro" id="IPR035412">
    <property type="entry name" value="Terminase_L_N"/>
</dbReference>
<dbReference type="InterPro" id="IPR027417">
    <property type="entry name" value="P-loop_NTPase"/>
</dbReference>
<feature type="non-terminal residue" evidence="2">
    <location>
        <position position="332"/>
    </location>
</feature>
<feature type="domain" description="Phage terminase large subunit N-terminal" evidence="1">
    <location>
        <begin position="35"/>
        <end position="229"/>
    </location>
</feature>
<proteinExistence type="predicted"/>
<organism evidence="2 3">
    <name type="scientific">Candidatus Magnetobacterium bavaricum</name>
    <dbReference type="NCBI Taxonomy" id="29290"/>
    <lineage>
        <taxon>Bacteria</taxon>
        <taxon>Pseudomonadati</taxon>
        <taxon>Nitrospirota</taxon>
        <taxon>Thermodesulfovibrionia</taxon>
        <taxon>Thermodesulfovibrionales</taxon>
        <taxon>Candidatus Magnetobacteriaceae</taxon>
        <taxon>Candidatus Magnetobacterium</taxon>
    </lineage>
</organism>
<dbReference type="Gene3D" id="3.30.420.280">
    <property type="match status" value="1"/>
</dbReference>